<proteinExistence type="predicted"/>
<dbReference type="Pfam" id="PF06114">
    <property type="entry name" value="Peptidase_M78"/>
    <property type="match status" value="1"/>
</dbReference>
<feature type="domain" description="IrrE N-terminal-like" evidence="1">
    <location>
        <begin position="52"/>
        <end position="174"/>
    </location>
</feature>
<keyword evidence="3" id="KW-1185">Reference proteome</keyword>
<dbReference type="PANTHER" id="PTHR43236:SF2">
    <property type="entry name" value="BLL0069 PROTEIN"/>
    <property type="match status" value="1"/>
</dbReference>
<name>A0A975U9M1_9VIBR</name>
<dbReference type="KEGG" id="vos:KNV97_16235"/>
<accession>A0A975U9M1</accession>
<evidence type="ECO:0000313" key="2">
    <source>
        <dbReference type="EMBL" id="QXO16992.1"/>
    </source>
</evidence>
<dbReference type="InterPro" id="IPR052345">
    <property type="entry name" value="Rad_response_metalloprotease"/>
</dbReference>
<dbReference type="InterPro" id="IPR010359">
    <property type="entry name" value="IrrE_HExxH"/>
</dbReference>
<evidence type="ECO:0000259" key="1">
    <source>
        <dbReference type="Pfam" id="PF06114"/>
    </source>
</evidence>
<dbReference type="RefSeq" id="WP_218562337.1">
    <property type="nucleotide sequence ID" value="NZ_CP076643.1"/>
</dbReference>
<organism evidence="2 3">
    <name type="scientific">Vibrio ostreae</name>
    <dbReference type="NCBI Taxonomy" id="2841925"/>
    <lineage>
        <taxon>Bacteria</taxon>
        <taxon>Pseudomonadati</taxon>
        <taxon>Pseudomonadota</taxon>
        <taxon>Gammaproteobacteria</taxon>
        <taxon>Vibrionales</taxon>
        <taxon>Vibrionaceae</taxon>
        <taxon>Vibrio</taxon>
    </lineage>
</organism>
<gene>
    <name evidence="2" type="ORF">KNV97_16235</name>
</gene>
<dbReference type="Proteomes" id="UP000694232">
    <property type="component" value="Chromosome 1"/>
</dbReference>
<dbReference type="PANTHER" id="PTHR43236">
    <property type="entry name" value="ANTITOXIN HIGA1"/>
    <property type="match status" value="1"/>
</dbReference>
<sequence>MAIRARKHRFSNNLNPVGIMPQDRRTPQELLDIVRDQAHDGEDSLNAIARIFSIRVEYRPLKTDASGSLTFNTEEDQWVITLNSLHHPKRQRFTFAHELAHYFLHRNENNEFSDAVFFRADNVNSPMEYEANNFAGALLMPKDEFIHYVRTESNSIESVSNHFNVSAMAVKVRADVIRGNSYEF</sequence>
<dbReference type="EMBL" id="CP076643">
    <property type="protein sequence ID" value="QXO16992.1"/>
    <property type="molecule type" value="Genomic_DNA"/>
</dbReference>
<dbReference type="AlphaFoldDB" id="A0A975U9M1"/>
<reference evidence="2" key="1">
    <citation type="submission" date="2021-06" db="EMBL/GenBank/DDBJ databases">
        <title>Vibrio nov. sp., novel gut bacterium isolated from Yellow Sea oyster.</title>
        <authorList>
            <person name="Muhammad N."/>
            <person name="Nguyen T.H."/>
            <person name="Lee Y.-J."/>
            <person name="Ko J."/>
            <person name="Kim S.-G."/>
        </authorList>
    </citation>
    <scope>NUCLEOTIDE SEQUENCE</scope>
    <source>
        <strain evidence="2">OG9-811</strain>
    </source>
</reference>
<evidence type="ECO:0000313" key="3">
    <source>
        <dbReference type="Proteomes" id="UP000694232"/>
    </source>
</evidence>
<protein>
    <submittedName>
        <fullName evidence="2">ImmA/IrrE family metallo-endopeptidase</fullName>
    </submittedName>
</protein>